<dbReference type="PROSITE" id="PS52035">
    <property type="entry name" value="PEPTIDASE_M14"/>
    <property type="match status" value="1"/>
</dbReference>
<dbReference type="Proteomes" id="UP000886805">
    <property type="component" value="Unassembled WGS sequence"/>
</dbReference>
<dbReference type="GO" id="GO:0004181">
    <property type="term" value="F:metallocarboxypeptidase activity"/>
    <property type="evidence" value="ECO:0007669"/>
    <property type="project" value="InterPro"/>
</dbReference>
<evidence type="ECO:0000256" key="8">
    <source>
        <dbReference type="SAM" id="SignalP"/>
    </source>
</evidence>
<keyword evidence="4" id="KW-0378">Hydrolase</keyword>
<dbReference type="PANTHER" id="PTHR11705">
    <property type="entry name" value="PROTEASE FAMILY M14 CARBOXYPEPTIDASE A,B"/>
    <property type="match status" value="1"/>
</dbReference>
<comment type="cofactor">
    <cofactor evidence="1">
        <name>Zn(2+)</name>
        <dbReference type="ChEBI" id="CHEBI:29105"/>
    </cofactor>
</comment>
<evidence type="ECO:0000256" key="2">
    <source>
        <dbReference type="ARBA" id="ARBA00005988"/>
    </source>
</evidence>
<keyword evidence="3" id="KW-0645">Protease</keyword>
<evidence type="ECO:0000313" key="10">
    <source>
        <dbReference type="EMBL" id="HIX71830.1"/>
    </source>
</evidence>
<evidence type="ECO:0000256" key="1">
    <source>
        <dbReference type="ARBA" id="ARBA00001947"/>
    </source>
</evidence>
<keyword evidence="8" id="KW-0732">Signal</keyword>
<feature type="chain" id="PRO_5039087470" description="Peptidase M14 domain-containing protein" evidence="8">
    <location>
        <begin position="33"/>
        <end position="336"/>
    </location>
</feature>
<dbReference type="EMBL" id="DXEQ01000065">
    <property type="protein sequence ID" value="HIX71830.1"/>
    <property type="molecule type" value="Genomic_DNA"/>
</dbReference>
<sequence length="336" mass="37947">MKRIVRSTRVFLFLCLFLGAAFWAGHSVDADAAIVSTSHQKYTYTEYKKDLKQLRKKYKEHCQVNTIGRSADDRNLYEVVLGNPEAKKHLVVIGNLHAREYMTTQLCMSQIEYYLKNYDKKINGEKVSKVLDKVAIHYVPSCNPDGTAISQFGFNAIRDKELRADLKRMPGSSTHWKANARGVDLNRNWDVAFRRAGRRGYAGFHGSRAASEPEVKALVKMINKTEKKGRIVGVVSYHSTGSILYGRCAGNATAKVAQTTTRMYRTAQSLTGYRLMPAESLSSAGGCSREYFLYKRKIPCITLEVGRGACPLSIREFPSIWQKNKDVVFREASLFD</sequence>
<dbReference type="SMART" id="SM00631">
    <property type="entry name" value="Zn_pept"/>
    <property type="match status" value="1"/>
</dbReference>
<dbReference type="GO" id="GO:0005615">
    <property type="term" value="C:extracellular space"/>
    <property type="evidence" value="ECO:0007669"/>
    <property type="project" value="TreeGrafter"/>
</dbReference>
<comment type="caution">
    <text evidence="7">Lacks conserved residue(s) required for the propagation of feature annotation.</text>
</comment>
<dbReference type="InterPro" id="IPR000834">
    <property type="entry name" value="Peptidase_M14"/>
</dbReference>
<feature type="domain" description="Peptidase M14" evidence="9">
    <location>
        <begin position="40"/>
        <end position="336"/>
    </location>
</feature>
<dbReference type="SUPFAM" id="SSF53187">
    <property type="entry name" value="Zn-dependent exopeptidases"/>
    <property type="match status" value="1"/>
</dbReference>
<evidence type="ECO:0000256" key="6">
    <source>
        <dbReference type="ARBA" id="ARBA00023049"/>
    </source>
</evidence>
<keyword evidence="5" id="KW-0862">Zinc</keyword>
<dbReference type="Pfam" id="PF00246">
    <property type="entry name" value="Peptidase_M14"/>
    <property type="match status" value="1"/>
</dbReference>
<evidence type="ECO:0000256" key="7">
    <source>
        <dbReference type="PROSITE-ProRule" id="PRU01379"/>
    </source>
</evidence>
<dbReference type="PANTHER" id="PTHR11705:SF143">
    <property type="entry name" value="SLL0236 PROTEIN"/>
    <property type="match status" value="1"/>
</dbReference>
<name>A0A9D2BCX1_9FIRM</name>
<evidence type="ECO:0000256" key="4">
    <source>
        <dbReference type="ARBA" id="ARBA00022801"/>
    </source>
</evidence>
<dbReference type="AlphaFoldDB" id="A0A9D2BCX1"/>
<protein>
    <recommendedName>
        <fullName evidence="9">Peptidase M14 domain-containing protein</fullName>
    </recommendedName>
</protein>
<feature type="signal peptide" evidence="8">
    <location>
        <begin position="1"/>
        <end position="32"/>
    </location>
</feature>
<dbReference type="GO" id="GO:0006508">
    <property type="term" value="P:proteolysis"/>
    <property type="evidence" value="ECO:0007669"/>
    <property type="project" value="UniProtKB-KW"/>
</dbReference>
<reference evidence="10" key="1">
    <citation type="journal article" date="2021" name="PeerJ">
        <title>Extensive microbial diversity within the chicken gut microbiome revealed by metagenomics and culture.</title>
        <authorList>
            <person name="Gilroy R."/>
            <person name="Ravi A."/>
            <person name="Getino M."/>
            <person name="Pursley I."/>
            <person name="Horton D.L."/>
            <person name="Alikhan N.F."/>
            <person name="Baker D."/>
            <person name="Gharbi K."/>
            <person name="Hall N."/>
            <person name="Watson M."/>
            <person name="Adriaenssens E.M."/>
            <person name="Foster-Nyarko E."/>
            <person name="Jarju S."/>
            <person name="Secka A."/>
            <person name="Antonio M."/>
            <person name="Oren A."/>
            <person name="Chaudhuri R.R."/>
            <person name="La Ragione R."/>
            <person name="Hildebrand F."/>
            <person name="Pallen M.J."/>
        </authorList>
    </citation>
    <scope>NUCLEOTIDE SEQUENCE</scope>
    <source>
        <strain evidence="10">ChiSxjej3B15-1167</strain>
    </source>
</reference>
<evidence type="ECO:0000256" key="3">
    <source>
        <dbReference type="ARBA" id="ARBA00022670"/>
    </source>
</evidence>
<organism evidence="10 11">
    <name type="scientific">Candidatus Anaerobutyricum stercoripullorum</name>
    <dbReference type="NCBI Taxonomy" id="2838456"/>
    <lineage>
        <taxon>Bacteria</taxon>
        <taxon>Bacillati</taxon>
        <taxon>Bacillota</taxon>
        <taxon>Clostridia</taxon>
        <taxon>Lachnospirales</taxon>
        <taxon>Lachnospiraceae</taxon>
        <taxon>Anaerobutyricum</taxon>
    </lineage>
</organism>
<accession>A0A9D2BCX1</accession>
<evidence type="ECO:0000259" key="9">
    <source>
        <dbReference type="PROSITE" id="PS52035"/>
    </source>
</evidence>
<gene>
    <name evidence="10" type="ORF">H9849_02295</name>
</gene>
<comment type="similarity">
    <text evidence="2 7">Belongs to the peptidase M14 family.</text>
</comment>
<keyword evidence="6" id="KW-0482">Metalloprotease</keyword>
<evidence type="ECO:0000256" key="5">
    <source>
        <dbReference type="ARBA" id="ARBA00022833"/>
    </source>
</evidence>
<dbReference type="GO" id="GO:0008270">
    <property type="term" value="F:zinc ion binding"/>
    <property type="evidence" value="ECO:0007669"/>
    <property type="project" value="InterPro"/>
</dbReference>
<dbReference type="PRINTS" id="PR00765">
    <property type="entry name" value="CRBOXYPTASEA"/>
</dbReference>
<proteinExistence type="inferred from homology"/>
<evidence type="ECO:0000313" key="11">
    <source>
        <dbReference type="Proteomes" id="UP000886805"/>
    </source>
</evidence>
<reference evidence="10" key="2">
    <citation type="submission" date="2021-04" db="EMBL/GenBank/DDBJ databases">
        <authorList>
            <person name="Gilroy R."/>
        </authorList>
    </citation>
    <scope>NUCLEOTIDE SEQUENCE</scope>
    <source>
        <strain evidence="10">ChiSxjej3B15-1167</strain>
    </source>
</reference>
<comment type="caution">
    <text evidence="10">The sequence shown here is derived from an EMBL/GenBank/DDBJ whole genome shotgun (WGS) entry which is preliminary data.</text>
</comment>
<dbReference type="Gene3D" id="3.40.630.10">
    <property type="entry name" value="Zn peptidases"/>
    <property type="match status" value="1"/>
</dbReference>